<keyword evidence="3" id="KW-1185">Reference proteome</keyword>
<dbReference type="NCBIfam" id="NF038083">
    <property type="entry name" value="CU044_5270_fam"/>
    <property type="match status" value="1"/>
</dbReference>
<evidence type="ECO:0000313" key="2">
    <source>
        <dbReference type="EMBL" id="SDZ62240.1"/>
    </source>
</evidence>
<keyword evidence="1" id="KW-1133">Transmembrane helix</keyword>
<proteinExistence type="predicted"/>
<dbReference type="InterPro" id="IPR047789">
    <property type="entry name" value="CU044_5270-like"/>
</dbReference>
<dbReference type="AlphaFoldDB" id="A0A1H3UIH6"/>
<reference evidence="3" key="1">
    <citation type="submission" date="2016-10" db="EMBL/GenBank/DDBJ databases">
        <authorList>
            <person name="Varghese N."/>
            <person name="Submissions S."/>
        </authorList>
    </citation>
    <scope>NUCLEOTIDE SEQUENCE [LARGE SCALE GENOMIC DNA]</scope>
    <source>
        <strain evidence="3">DSM 44718</strain>
    </source>
</reference>
<protein>
    <recommendedName>
        <fullName evidence="4">CU044_5270 family protein</fullName>
    </recommendedName>
</protein>
<evidence type="ECO:0000256" key="1">
    <source>
        <dbReference type="SAM" id="Phobius"/>
    </source>
</evidence>
<name>A0A1H3UIH6_9ACTN</name>
<accession>A0A1H3UIH6</accession>
<dbReference type="STRING" id="137265.SAMN05421684_7411"/>
<feature type="transmembrane region" description="Helical" evidence="1">
    <location>
        <begin position="51"/>
        <end position="71"/>
    </location>
</feature>
<evidence type="ECO:0008006" key="4">
    <source>
        <dbReference type="Google" id="ProtNLM"/>
    </source>
</evidence>
<keyword evidence="1" id="KW-0812">Transmembrane</keyword>
<evidence type="ECO:0000313" key="3">
    <source>
        <dbReference type="Proteomes" id="UP000199632"/>
    </source>
</evidence>
<gene>
    <name evidence="2" type="ORF">SAMN05421684_7411</name>
</gene>
<organism evidence="2 3">
    <name type="scientific">Asanoa ishikariensis</name>
    <dbReference type="NCBI Taxonomy" id="137265"/>
    <lineage>
        <taxon>Bacteria</taxon>
        <taxon>Bacillati</taxon>
        <taxon>Actinomycetota</taxon>
        <taxon>Actinomycetes</taxon>
        <taxon>Micromonosporales</taxon>
        <taxon>Micromonosporaceae</taxon>
        <taxon>Asanoa</taxon>
    </lineage>
</organism>
<dbReference type="Proteomes" id="UP000199632">
    <property type="component" value="Unassembled WGS sequence"/>
</dbReference>
<sequence length="324" mass="34978">MMNGDDAVNKVEQSPNGFEEQLLSDLKAHVVQRAQPLPVARPSRSSRGWRLAGAFGLAVALTVGGLAIQTMRVGDQPPSTASAAQILRLAAAAAQQQPELTARPDQYVFTEFLATLRETPTSGPYTTVRTQLWQSAGGVAHNQARYQPQSGSKEWSELRVLRPLDAADPTKELDELPSPAYHGDLPTDPDELLRYLREHPVDLHLPDGADEKAVYGDESMAYTTARSMLNGYVPPRALAALFELLAREPGAVVISSDVVDAAGRHGVAIRMPGVVGGNDDYIFDRDTHVYLGTRNSVIHNGTESPHTAAALLRVAIVDRPGQLP</sequence>
<dbReference type="EMBL" id="FNQB01000004">
    <property type="protein sequence ID" value="SDZ62240.1"/>
    <property type="molecule type" value="Genomic_DNA"/>
</dbReference>
<keyword evidence="1" id="KW-0472">Membrane</keyword>